<gene>
    <name evidence="8" type="ORF">C2845_PM15G12790</name>
</gene>
<comment type="subcellular location">
    <subcellularLocation>
        <location evidence="1">Nucleus</location>
    </subcellularLocation>
</comment>
<dbReference type="PANTHER" id="PTHR16223">
    <property type="entry name" value="TRANSCRIPTION FACTOR BHLH83-RELATED"/>
    <property type="match status" value="1"/>
</dbReference>
<evidence type="ECO:0000313" key="9">
    <source>
        <dbReference type="Proteomes" id="UP000275267"/>
    </source>
</evidence>
<organism evidence="8 9">
    <name type="scientific">Panicum miliaceum</name>
    <name type="common">Proso millet</name>
    <name type="synonym">Broomcorn millet</name>
    <dbReference type="NCBI Taxonomy" id="4540"/>
    <lineage>
        <taxon>Eukaryota</taxon>
        <taxon>Viridiplantae</taxon>
        <taxon>Streptophyta</taxon>
        <taxon>Embryophyta</taxon>
        <taxon>Tracheophyta</taxon>
        <taxon>Spermatophyta</taxon>
        <taxon>Magnoliopsida</taxon>
        <taxon>Liliopsida</taxon>
        <taxon>Poales</taxon>
        <taxon>Poaceae</taxon>
        <taxon>PACMAD clade</taxon>
        <taxon>Panicoideae</taxon>
        <taxon>Panicodae</taxon>
        <taxon>Paniceae</taxon>
        <taxon>Panicinae</taxon>
        <taxon>Panicum</taxon>
        <taxon>Panicum sect. Panicum</taxon>
    </lineage>
</organism>
<dbReference type="AlphaFoldDB" id="A0A3L6Q8X0"/>
<sequence>MAEVANHSKRNHTDSYFSGKAVVTTSSEEFGSMTSKKPRNTSPRTSPVSPKEKKDKIGERVAALQQLVSPFGKTDTASVLQEASGYIKFLHQQLEVLSSPYMRAPPAAGAAPEDPEHYSLRNRGLCLVPVDLTLQLTQSNGADLWAPANTTRRRSVGEQGKQNWIQKDTVSPPAKRWLSALSDQKDSELLLVSEFSGQEGLLKAQRLDGPNWPNVESRAKPIT</sequence>
<dbReference type="GO" id="GO:0046983">
    <property type="term" value="F:protein dimerization activity"/>
    <property type="evidence" value="ECO:0007669"/>
    <property type="project" value="InterPro"/>
</dbReference>
<dbReference type="SUPFAM" id="SSF47459">
    <property type="entry name" value="HLH, helix-loop-helix DNA-binding domain"/>
    <property type="match status" value="1"/>
</dbReference>
<comment type="caution">
    <text evidence="8">The sequence shown here is derived from an EMBL/GenBank/DDBJ whole genome shotgun (WGS) entry which is preliminary data.</text>
</comment>
<evidence type="ECO:0000256" key="6">
    <source>
        <dbReference type="SAM" id="MobiDB-lite"/>
    </source>
</evidence>
<accession>A0A3L6Q8X0</accession>
<comment type="similarity">
    <text evidence="2">Belongs to the bHLH protein family.</text>
</comment>
<evidence type="ECO:0000256" key="1">
    <source>
        <dbReference type="ARBA" id="ARBA00004123"/>
    </source>
</evidence>
<evidence type="ECO:0000256" key="5">
    <source>
        <dbReference type="ARBA" id="ARBA00023242"/>
    </source>
</evidence>
<evidence type="ECO:0000259" key="7">
    <source>
        <dbReference type="PROSITE" id="PS50888"/>
    </source>
</evidence>
<proteinExistence type="inferred from homology"/>
<keyword evidence="9" id="KW-1185">Reference proteome</keyword>
<feature type="region of interest" description="Disordered" evidence="6">
    <location>
        <begin position="25"/>
        <end position="58"/>
    </location>
</feature>
<dbReference type="InterPro" id="IPR045239">
    <property type="entry name" value="bHLH95_bHLH"/>
</dbReference>
<dbReference type="PROSITE" id="PS50888">
    <property type="entry name" value="BHLH"/>
    <property type="match status" value="1"/>
</dbReference>
<dbReference type="InterPro" id="IPR011598">
    <property type="entry name" value="bHLH_dom"/>
</dbReference>
<keyword evidence="5" id="KW-0539">Nucleus</keyword>
<dbReference type="InterPro" id="IPR036638">
    <property type="entry name" value="HLH_DNA-bd_sf"/>
</dbReference>
<dbReference type="PANTHER" id="PTHR16223:SF249">
    <property type="entry name" value="TRANSCRIPTION FACTOR BHLH154"/>
    <property type="match status" value="1"/>
</dbReference>
<feature type="domain" description="BHLH" evidence="7">
    <location>
        <begin position="41"/>
        <end position="90"/>
    </location>
</feature>
<dbReference type="CDD" id="cd11393">
    <property type="entry name" value="bHLH_AtbHLH_like"/>
    <property type="match status" value="1"/>
</dbReference>
<reference evidence="9" key="1">
    <citation type="journal article" date="2019" name="Nat. Commun.">
        <title>The genome of broomcorn millet.</title>
        <authorList>
            <person name="Zou C."/>
            <person name="Miki D."/>
            <person name="Li D."/>
            <person name="Tang Q."/>
            <person name="Xiao L."/>
            <person name="Rajput S."/>
            <person name="Deng P."/>
            <person name="Jia W."/>
            <person name="Huang R."/>
            <person name="Zhang M."/>
            <person name="Sun Y."/>
            <person name="Hu J."/>
            <person name="Fu X."/>
            <person name="Schnable P.S."/>
            <person name="Li F."/>
            <person name="Zhang H."/>
            <person name="Feng B."/>
            <person name="Zhu X."/>
            <person name="Liu R."/>
            <person name="Schnable J.C."/>
            <person name="Zhu J.-K."/>
            <person name="Zhang H."/>
        </authorList>
    </citation>
    <scope>NUCLEOTIDE SEQUENCE [LARGE SCALE GENOMIC DNA]</scope>
</reference>
<evidence type="ECO:0000256" key="4">
    <source>
        <dbReference type="ARBA" id="ARBA00023163"/>
    </source>
</evidence>
<keyword evidence="3" id="KW-0805">Transcription regulation</keyword>
<evidence type="ECO:0000256" key="3">
    <source>
        <dbReference type="ARBA" id="ARBA00023015"/>
    </source>
</evidence>
<feature type="region of interest" description="Disordered" evidence="6">
    <location>
        <begin position="1"/>
        <end position="20"/>
    </location>
</feature>
<protein>
    <recommendedName>
        <fullName evidence="7">BHLH domain-containing protein</fullName>
    </recommendedName>
</protein>
<dbReference type="EMBL" id="PQIB02000013">
    <property type="protein sequence ID" value="RLM74601.1"/>
    <property type="molecule type" value="Genomic_DNA"/>
</dbReference>
<dbReference type="InterPro" id="IPR045843">
    <property type="entry name" value="IND-like"/>
</dbReference>
<dbReference type="Proteomes" id="UP000275267">
    <property type="component" value="Unassembled WGS sequence"/>
</dbReference>
<dbReference type="GO" id="GO:0000978">
    <property type="term" value="F:RNA polymerase II cis-regulatory region sequence-specific DNA binding"/>
    <property type="evidence" value="ECO:0007669"/>
    <property type="project" value="TreeGrafter"/>
</dbReference>
<dbReference type="STRING" id="4540.A0A3L6Q8X0"/>
<dbReference type="GO" id="GO:0000981">
    <property type="term" value="F:DNA-binding transcription factor activity, RNA polymerase II-specific"/>
    <property type="evidence" value="ECO:0007669"/>
    <property type="project" value="TreeGrafter"/>
</dbReference>
<feature type="compositionally biased region" description="Polar residues" evidence="6">
    <location>
        <begin position="25"/>
        <end position="48"/>
    </location>
</feature>
<evidence type="ECO:0000313" key="8">
    <source>
        <dbReference type="EMBL" id="RLM74601.1"/>
    </source>
</evidence>
<dbReference type="GO" id="GO:0005634">
    <property type="term" value="C:nucleus"/>
    <property type="evidence" value="ECO:0007669"/>
    <property type="project" value="UniProtKB-SubCell"/>
</dbReference>
<keyword evidence="4" id="KW-0804">Transcription</keyword>
<evidence type="ECO:0000256" key="2">
    <source>
        <dbReference type="ARBA" id="ARBA00005510"/>
    </source>
</evidence>
<dbReference type="OrthoDB" id="785070at2759"/>
<name>A0A3L6Q8X0_PANMI</name>